<evidence type="ECO:0000313" key="2">
    <source>
        <dbReference type="EMBL" id="TGN91783.1"/>
    </source>
</evidence>
<evidence type="ECO:0000313" key="3">
    <source>
        <dbReference type="Proteomes" id="UP000297986"/>
    </source>
</evidence>
<keyword evidence="1" id="KW-0472">Membrane</keyword>
<comment type="caution">
    <text evidence="2">The sequence shown here is derived from an EMBL/GenBank/DDBJ whole genome shotgun (WGS) entry which is preliminary data.</text>
</comment>
<keyword evidence="1" id="KW-0812">Transmembrane</keyword>
<feature type="transmembrane region" description="Helical" evidence="1">
    <location>
        <begin position="70"/>
        <end position="92"/>
    </location>
</feature>
<evidence type="ECO:0000256" key="1">
    <source>
        <dbReference type="SAM" id="Phobius"/>
    </source>
</evidence>
<feature type="transmembrane region" description="Helical" evidence="1">
    <location>
        <begin position="30"/>
        <end position="58"/>
    </location>
</feature>
<dbReference type="Proteomes" id="UP000297986">
    <property type="component" value="Unassembled WGS sequence"/>
</dbReference>
<sequence length="207" mass="23893">MGKMNQSAKMGTPKKGSIGALVVGKYLSDFLVYGSTIFWIFFLVPGFFLLSLVFLFFTGESNAKGSDFPIFLFYILIILFFALILGLLWLGFKYLKGFYSYLRSILIKDVSDQELLAKLEIADEGERLRALTQCLIHESYQAQVRVEIVDVREEKNWVVKKQYRMTVVTDWGPLKNIPLQVVEVEKVEKSIHQDDAFAEIRQPKWED</sequence>
<dbReference type="AlphaFoldDB" id="A0A4Z1DTA7"/>
<reference evidence="2 3" key="1">
    <citation type="submission" date="2019-04" db="EMBL/GenBank/DDBJ databases">
        <title>Genome sequencing of Streptococcus rubneri DSM 26920(T).</title>
        <authorList>
            <person name="Kook J.-K."/>
            <person name="Park S.-N."/>
            <person name="Lim Y.K."/>
        </authorList>
    </citation>
    <scope>NUCLEOTIDE SEQUENCE [LARGE SCALE GENOMIC DNA]</scope>
    <source>
        <strain evidence="2 3">DSM 26920</strain>
    </source>
</reference>
<keyword evidence="3" id="KW-1185">Reference proteome</keyword>
<organism evidence="2 3">
    <name type="scientific">Streptococcus rubneri</name>
    <dbReference type="NCBI Taxonomy" id="1234680"/>
    <lineage>
        <taxon>Bacteria</taxon>
        <taxon>Bacillati</taxon>
        <taxon>Bacillota</taxon>
        <taxon>Bacilli</taxon>
        <taxon>Lactobacillales</taxon>
        <taxon>Streptococcaceae</taxon>
        <taxon>Streptococcus</taxon>
    </lineage>
</organism>
<dbReference type="RefSeq" id="WP_135782167.1">
    <property type="nucleotide sequence ID" value="NZ_JADMRL010000001.1"/>
</dbReference>
<dbReference type="EMBL" id="SRRP01000001">
    <property type="protein sequence ID" value="TGN91783.1"/>
    <property type="molecule type" value="Genomic_DNA"/>
</dbReference>
<accession>A0A4Z1DTA7</accession>
<name>A0A4Z1DTA7_9STRE</name>
<proteinExistence type="predicted"/>
<keyword evidence="1" id="KW-1133">Transmembrane helix</keyword>
<protein>
    <submittedName>
        <fullName evidence="2">Uncharacterized protein</fullName>
    </submittedName>
</protein>
<gene>
    <name evidence="2" type="ORF">E5S68_02180</name>
</gene>